<dbReference type="InterPro" id="IPR038620">
    <property type="entry name" value="YdcP-like_sf"/>
</dbReference>
<dbReference type="RefSeq" id="WP_010491215.1">
    <property type="nucleotide sequence ID" value="NZ_AZCT01000022.1"/>
</dbReference>
<dbReference type="AlphaFoldDB" id="A0A0R1EMD1"/>
<dbReference type="Proteomes" id="UP000051984">
    <property type="component" value="Unassembled WGS sequence"/>
</dbReference>
<dbReference type="PATRIC" id="fig|1423816.3.peg.1878"/>
<proteinExistence type="predicted"/>
<gene>
    <name evidence="1" type="ORF">FD51_GL001806</name>
</gene>
<accession>A0A0R1EMD1</accession>
<evidence type="ECO:0000313" key="1">
    <source>
        <dbReference type="EMBL" id="KRK10469.1"/>
    </source>
</evidence>
<dbReference type="InterPro" id="IPR010365">
    <property type="entry name" value="DUF961"/>
</dbReference>
<dbReference type="Pfam" id="PF06125">
    <property type="entry name" value="DUF961"/>
    <property type="match status" value="1"/>
</dbReference>
<evidence type="ECO:0000313" key="2">
    <source>
        <dbReference type="Proteomes" id="UP000051984"/>
    </source>
</evidence>
<dbReference type="Gene3D" id="2.40.50.390">
    <property type="entry name" value="Conjugative transposon protein, DUF961"/>
    <property type="match status" value="1"/>
</dbReference>
<sequence>MELKFVAPNIEKTFGHLYFGSLKRELSEGDRDNRKVVSRIYELFSDLQRSDNIEISIPAKKGDKAESIEVDAPVTIIKPRIATIGYRIGEQAFVRYICNADDIVPVK</sequence>
<dbReference type="EMBL" id="AZCT01000022">
    <property type="protein sequence ID" value="KRK10469.1"/>
    <property type="molecule type" value="Genomic_DNA"/>
</dbReference>
<evidence type="ECO:0008006" key="3">
    <source>
        <dbReference type="Google" id="ProtNLM"/>
    </source>
</evidence>
<comment type="caution">
    <text evidence="1">The sequence shown here is derived from an EMBL/GenBank/DDBJ whole genome shotgun (WGS) entry which is preliminary data.</text>
</comment>
<organism evidence="1 2">
    <name type="scientific">Lacticaseibacillus zeae DSM 20178 = KCTC 3804</name>
    <dbReference type="NCBI Taxonomy" id="1423816"/>
    <lineage>
        <taxon>Bacteria</taxon>
        <taxon>Bacillati</taxon>
        <taxon>Bacillota</taxon>
        <taxon>Bacilli</taxon>
        <taxon>Lactobacillales</taxon>
        <taxon>Lactobacillaceae</taxon>
        <taxon>Lacticaseibacillus</taxon>
    </lineage>
</organism>
<reference evidence="1 2" key="1">
    <citation type="journal article" date="2015" name="Genome Announc.">
        <title>Expanding the biotechnology potential of lactobacilli through comparative genomics of 213 strains and associated genera.</title>
        <authorList>
            <person name="Sun Z."/>
            <person name="Harris H.M."/>
            <person name="McCann A."/>
            <person name="Guo C."/>
            <person name="Argimon S."/>
            <person name="Zhang W."/>
            <person name="Yang X."/>
            <person name="Jeffery I.B."/>
            <person name="Cooney J.C."/>
            <person name="Kagawa T.F."/>
            <person name="Liu W."/>
            <person name="Song Y."/>
            <person name="Salvetti E."/>
            <person name="Wrobel A."/>
            <person name="Rasinkangas P."/>
            <person name="Parkhill J."/>
            <person name="Rea M.C."/>
            <person name="O'Sullivan O."/>
            <person name="Ritari J."/>
            <person name="Douillard F.P."/>
            <person name="Paul Ross R."/>
            <person name="Yang R."/>
            <person name="Briner A.E."/>
            <person name="Felis G.E."/>
            <person name="de Vos W.M."/>
            <person name="Barrangou R."/>
            <person name="Klaenhammer T.R."/>
            <person name="Caufield P.W."/>
            <person name="Cui Y."/>
            <person name="Zhang H."/>
            <person name="O'Toole P.W."/>
        </authorList>
    </citation>
    <scope>NUCLEOTIDE SEQUENCE [LARGE SCALE GENOMIC DNA]</scope>
    <source>
        <strain evidence="1 2">DSM 20178</strain>
    </source>
</reference>
<protein>
    <recommendedName>
        <fullName evidence="3">Conjugative transposon protein</fullName>
    </recommendedName>
</protein>
<name>A0A0R1EMD1_LACZE</name>